<feature type="signal peptide" evidence="2">
    <location>
        <begin position="1"/>
        <end position="21"/>
    </location>
</feature>
<accession>A0A2S9YL91</accession>
<dbReference type="EMBL" id="PVNK01000004">
    <property type="protein sequence ID" value="PRQ05881.1"/>
    <property type="molecule type" value="Genomic_DNA"/>
</dbReference>
<name>A0A2S9YL91_9BACT</name>
<dbReference type="Proteomes" id="UP000237968">
    <property type="component" value="Unassembled WGS sequence"/>
</dbReference>
<keyword evidence="2" id="KW-0732">Signal</keyword>
<feature type="compositionally biased region" description="Acidic residues" evidence="1">
    <location>
        <begin position="34"/>
        <end position="67"/>
    </location>
</feature>
<gene>
    <name evidence="3" type="ORF">ENSA5_00500</name>
</gene>
<feature type="chain" id="PRO_5015733684" evidence="2">
    <location>
        <begin position="22"/>
        <end position="305"/>
    </location>
</feature>
<comment type="caution">
    <text evidence="3">The sequence shown here is derived from an EMBL/GenBank/DDBJ whole genome shotgun (WGS) entry which is preliminary data.</text>
</comment>
<protein>
    <submittedName>
        <fullName evidence="3">Uncharacterized protein</fullName>
    </submittedName>
</protein>
<keyword evidence="4" id="KW-1185">Reference proteome</keyword>
<feature type="region of interest" description="Disordered" evidence="1">
    <location>
        <begin position="26"/>
        <end position="77"/>
    </location>
</feature>
<reference evidence="3 4" key="1">
    <citation type="submission" date="2018-03" db="EMBL/GenBank/DDBJ databases">
        <title>Draft Genome Sequences of the Obligatory Marine Myxobacteria Enhygromyxa salina SWB005.</title>
        <authorList>
            <person name="Poehlein A."/>
            <person name="Moghaddam J.A."/>
            <person name="Harms H."/>
            <person name="Alanjari M."/>
            <person name="Koenig G.M."/>
            <person name="Daniel R."/>
            <person name="Schaeberle T.F."/>
        </authorList>
    </citation>
    <scope>NUCLEOTIDE SEQUENCE [LARGE SCALE GENOMIC DNA]</scope>
    <source>
        <strain evidence="3 4">SWB005</strain>
    </source>
</reference>
<evidence type="ECO:0000256" key="2">
    <source>
        <dbReference type="SAM" id="SignalP"/>
    </source>
</evidence>
<dbReference type="AlphaFoldDB" id="A0A2S9YL91"/>
<evidence type="ECO:0000313" key="4">
    <source>
        <dbReference type="Proteomes" id="UP000237968"/>
    </source>
</evidence>
<evidence type="ECO:0000256" key="1">
    <source>
        <dbReference type="SAM" id="MobiDB-lite"/>
    </source>
</evidence>
<proteinExistence type="predicted"/>
<dbReference type="PROSITE" id="PS51257">
    <property type="entry name" value="PROKAR_LIPOPROTEIN"/>
    <property type="match status" value="1"/>
</dbReference>
<evidence type="ECO:0000313" key="3">
    <source>
        <dbReference type="EMBL" id="PRQ05881.1"/>
    </source>
</evidence>
<sequence>MKNPLFHVAPLTLAIATLSLACGDDGPAGTGETGDAETMGDGDGETMGDGDGDGDPGDGDGDPGDGDGDTHIDTDMDGVFDDADNCVAVPNPNQLDFDDNGIGNVCDVQVFTNVSGTINTNANADAGAGGSCSIPIQLTVTSGEVQIQLDDDAAVAAFDVVSLGFEDILDQECSLNFGAKAYVSIKDFSIDNVGDAFPVSMPHGQGPHDAGSIAGDSDAPHPILATGTLEASTDPEAEPEPSDLNLEGTLGIFTANITGAGAMGTLAWATPDHVVAMDTFMITEPFPLDINFELVGLVGSLVLAP</sequence>
<organism evidence="3 4">
    <name type="scientific">Enhygromyxa salina</name>
    <dbReference type="NCBI Taxonomy" id="215803"/>
    <lineage>
        <taxon>Bacteria</taxon>
        <taxon>Pseudomonadati</taxon>
        <taxon>Myxococcota</taxon>
        <taxon>Polyangia</taxon>
        <taxon>Nannocystales</taxon>
        <taxon>Nannocystaceae</taxon>
        <taxon>Enhygromyxa</taxon>
    </lineage>
</organism>
<dbReference type="RefSeq" id="WP_181197088.1">
    <property type="nucleotide sequence ID" value="NZ_PVNK01000004.1"/>
</dbReference>